<dbReference type="OrthoDB" id="146245at2"/>
<sequence>MTGFEELVKGCDRLWLNCRCTRLRLPAVQKQEQRENQEKAAALKKDWEAFLWHAAENLEEAGWKKEMDRRVLALLRSESVLNFAVLKPAVQEEFLSITKQFVQDAMCFDHTLQLKDIMQAMRNVWIILLLECMLERKLCYHRAIFAYSMLYPYTDNFLDDPVIDRQQKKAFNSWLSKRLRGELRSVDSALYHKVDALVCMIEDTYPRHKFPAVYEALLRIQEGQVLSVQQDSRLCEAEIRRISIYKGGASVLADGYLMDGELTEKEAFFCVAYGFLLQVADDIQDMEEDRALCQHTLASMLHGKRQRLRLAQWLHTYLHEVLYYHYPTQASAMQAFVEQNCRFLLIGSIAKQLHLFPKLFAYRMRRSLPLELDAMSTLMKESTAWLQSKQIHAVIQAYVQAL</sequence>
<organism evidence="1 2">
    <name type="scientific">Clostridium innocuum</name>
    <dbReference type="NCBI Taxonomy" id="1522"/>
    <lineage>
        <taxon>Bacteria</taxon>
        <taxon>Bacillati</taxon>
        <taxon>Bacillota</taxon>
        <taxon>Clostridia</taxon>
        <taxon>Eubacteriales</taxon>
        <taxon>Clostridiaceae</taxon>
        <taxon>Clostridium</taxon>
    </lineage>
</organism>
<accession>A0A3E2VI69</accession>
<dbReference type="AlphaFoldDB" id="A0A3E2VI69"/>
<protein>
    <submittedName>
        <fullName evidence="1">Uncharacterized protein</fullName>
    </submittedName>
</protein>
<evidence type="ECO:0000313" key="2">
    <source>
        <dbReference type="Proteomes" id="UP000260025"/>
    </source>
</evidence>
<dbReference type="EMBL" id="QVEV01000045">
    <property type="protein sequence ID" value="RGC10364.1"/>
    <property type="molecule type" value="Genomic_DNA"/>
</dbReference>
<dbReference type="Proteomes" id="UP000260025">
    <property type="component" value="Unassembled WGS sequence"/>
</dbReference>
<proteinExistence type="predicted"/>
<dbReference type="RefSeq" id="WP_117444697.1">
    <property type="nucleotide sequence ID" value="NZ_JAJFEN010000044.1"/>
</dbReference>
<evidence type="ECO:0000313" key="1">
    <source>
        <dbReference type="EMBL" id="RGC10364.1"/>
    </source>
</evidence>
<gene>
    <name evidence="1" type="ORF">DXA38_19820</name>
</gene>
<name>A0A3E2VI69_CLOIN</name>
<comment type="caution">
    <text evidence="1">The sequence shown here is derived from an EMBL/GenBank/DDBJ whole genome shotgun (WGS) entry which is preliminary data.</text>
</comment>
<reference evidence="1 2" key="1">
    <citation type="submission" date="2018-08" db="EMBL/GenBank/DDBJ databases">
        <title>A genome reference for cultivated species of the human gut microbiota.</title>
        <authorList>
            <person name="Zou Y."/>
            <person name="Xue W."/>
            <person name="Luo G."/>
        </authorList>
    </citation>
    <scope>NUCLEOTIDE SEQUENCE [LARGE SCALE GENOMIC DNA]</scope>
    <source>
        <strain evidence="1 2">OF01-2LB</strain>
    </source>
</reference>